<feature type="active site" evidence="9">
    <location>
        <position position="38"/>
    </location>
</feature>
<feature type="binding site" evidence="9">
    <location>
        <begin position="117"/>
        <end position="120"/>
    </location>
    <ligand>
        <name>ATP</name>
        <dbReference type="ChEBI" id="CHEBI:30616"/>
    </ligand>
</feature>
<feature type="binding site" evidence="9">
    <location>
        <position position="56"/>
    </location>
    <ligand>
        <name>ATP</name>
        <dbReference type="ChEBI" id="CHEBI:30616"/>
    </ligand>
</feature>
<comment type="pathway">
    <text evidence="9">Cofactor biosynthesis; biotin biosynthesis; biotin from 7,8-diaminononanoate: step 1/2.</text>
</comment>
<feature type="binding site" evidence="9">
    <location>
        <begin position="13"/>
        <end position="18"/>
    </location>
    <ligand>
        <name>ATP</name>
        <dbReference type="ChEBI" id="CHEBI:30616"/>
    </ligand>
</feature>
<gene>
    <name evidence="9 10" type="primary">bioD</name>
    <name evidence="10" type="ORF">IAB00_06865</name>
</gene>
<evidence type="ECO:0000256" key="5">
    <source>
        <dbReference type="ARBA" id="ARBA00022756"/>
    </source>
</evidence>
<dbReference type="GO" id="GO:0004141">
    <property type="term" value="F:dethiobiotin synthase activity"/>
    <property type="evidence" value="ECO:0007669"/>
    <property type="project" value="UniProtKB-UniRule"/>
</dbReference>
<protein>
    <recommendedName>
        <fullName evidence="9">ATP-dependent dethiobiotin synthetase BioD</fullName>
        <ecNumber evidence="9">6.3.3.3</ecNumber>
    </recommendedName>
    <alternativeName>
        <fullName evidence="9">DTB synthetase</fullName>
        <shortName evidence="9">DTBS</shortName>
    </alternativeName>
    <alternativeName>
        <fullName evidence="9">Dethiobiotin synthase</fullName>
    </alternativeName>
</protein>
<comment type="caution">
    <text evidence="9">Lacks conserved residue(s) required for the propagation of feature annotation.</text>
</comment>
<comment type="caution">
    <text evidence="10">The sequence shown here is derived from an EMBL/GenBank/DDBJ whole genome shotgun (WGS) entry which is preliminary data.</text>
</comment>
<dbReference type="InterPro" id="IPR027417">
    <property type="entry name" value="P-loop_NTPase"/>
</dbReference>
<evidence type="ECO:0000256" key="7">
    <source>
        <dbReference type="ARBA" id="ARBA00022842"/>
    </source>
</evidence>
<comment type="catalytic activity">
    <reaction evidence="9">
        <text>(7R,8S)-7,8-diammoniononanoate + CO2 + ATP = (4R,5S)-dethiobiotin + ADP + phosphate + 3 H(+)</text>
        <dbReference type="Rhea" id="RHEA:15805"/>
        <dbReference type="ChEBI" id="CHEBI:15378"/>
        <dbReference type="ChEBI" id="CHEBI:16526"/>
        <dbReference type="ChEBI" id="CHEBI:30616"/>
        <dbReference type="ChEBI" id="CHEBI:43474"/>
        <dbReference type="ChEBI" id="CHEBI:149469"/>
        <dbReference type="ChEBI" id="CHEBI:149473"/>
        <dbReference type="ChEBI" id="CHEBI:456216"/>
        <dbReference type="EC" id="6.3.3.3"/>
    </reaction>
</comment>
<proteinExistence type="inferred from homology"/>
<dbReference type="EMBL" id="DVMH01000034">
    <property type="protein sequence ID" value="HIU10939.1"/>
    <property type="molecule type" value="Genomic_DNA"/>
</dbReference>
<reference evidence="10" key="2">
    <citation type="journal article" date="2021" name="PeerJ">
        <title>Extensive microbial diversity within the chicken gut microbiome revealed by metagenomics and culture.</title>
        <authorList>
            <person name="Gilroy R."/>
            <person name="Ravi A."/>
            <person name="Getino M."/>
            <person name="Pursley I."/>
            <person name="Horton D.L."/>
            <person name="Alikhan N.F."/>
            <person name="Baker D."/>
            <person name="Gharbi K."/>
            <person name="Hall N."/>
            <person name="Watson M."/>
            <person name="Adriaenssens E.M."/>
            <person name="Foster-Nyarko E."/>
            <person name="Jarju S."/>
            <person name="Secka A."/>
            <person name="Antonio M."/>
            <person name="Oren A."/>
            <person name="Chaudhuri R.R."/>
            <person name="La Ragione R."/>
            <person name="Hildebrand F."/>
            <person name="Pallen M.J."/>
        </authorList>
    </citation>
    <scope>NUCLEOTIDE SEQUENCE</scope>
    <source>
        <strain evidence="10">2830</strain>
    </source>
</reference>
<comment type="function">
    <text evidence="9">Catalyzes a mechanistically unusual reaction, the ATP-dependent insertion of CO2 between the N7 and N8 nitrogen atoms of 7,8-diaminopelargonic acid (DAPA, also called 7,8-diammoniononanoate) to form a ureido ring.</text>
</comment>
<comment type="similarity">
    <text evidence="9">Belongs to the dethiobiotin synthetase family.</text>
</comment>
<feature type="binding site" evidence="9">
    <location>
        <position position="42"/>
    </location>
    <ligand>
        <name>substrate</name>
    </ligand>
</feature>
<dbReference type="GO" id="GO:0009102">
    <property type="term" value="P:biotin biosynthetic process"/>
    <property type="evidence" value="ECO:0007669"/>
    <property type="project" value="UniProtKB-UniRule"/>
</dbReference>
<comment type="cofactor">
    <cofactor evidence="9">
        <name>Mg(2+)</name>
        <dbReference type="ChEBI" id="CHEBI:18420"/>
    </cofactor>
</comment>
<keyword evidence="6 9" id="KW-0067">ATP-binding</keyword>
<dbReference type="SUPFAM" id="SSF52540">
    <property type="entry name" value="P-loop containing nucleoside triphosphate hydrolases"/>
    <property type="match status" value="1"/>
</dbReference>
<reference evidence="10" key="1">
    <citation type="submission" date="2020-10" db="EMBL/GenBank/DDBJ databases">
        <authorList>
            <person name="Gilroy R."/>
        </authorList>
    </citation>
    <scope>NUCLEOTIDE SEQUENCE</scope>
    <source>
        <strain evidence="10">2830</strain>
    </source>
</reference>
<keyword evidence="7 9" id="KW-0460">Magnesium</keyword>
<name>A0A9D1HKU9_9FIRM</name>
<evidence type="ECO:0000256" key="9">
    <source>
        <dbReference type="HAMAP-Rule" id="MF_00336"/>
    </source>
</evidence>
<comment type="subcellular location">
    <subcellularLocation>
        <location evidence="9">Cytoplasm</location>
    </subcellularLocation>
</comment>
<dbReference type="NCBIfam" id="TIGR00347">
    <property type="entry name" value="bioD"/>
    <property type="match status" value="1"/>
</dbReference>
<dbReference type="PIRSF" id="PIRSF006755">
    <property type="entry name" value="DTB_synth"/>
    <property type="match status" value="1"/>
</dbReference>
<dbReference type="GO" id="GO:0005524">
    <property type="term" value="F:ATP binding"/>
    <property type="evidence" value="ECO:0007669"/>
    <property type="project" value="UniProtKB-UniRule"/>
</dbReference>
<feature type="binding site" evidence="9">
    <location>
        <position position="17"/>
    </location>
    <ligand>
        <name>Mg(2+)</name>
        <dbReference type="ChEBI" id="CHEBI:18420"/>
    </ligand>
</feature>
<dbReference type="PANTHER" id="PTHR43210:SF2">
    <property type="entry name" value="ATP-DEPENDENT DETHIOBIOTIN SYNTHETASE BIOD 2"/>
    <property type="match status" value="1"/>
</dbReference>
<dbReference type="GO" id="GO:0000287">
    <property type="term" value="F:magnesium ion binding"/>
    <property type="evidence" value="ECO:0007669"/>
    <property type="project" value="UniProtKB-UniRule"/>
</dbReference>
<accession>A0A9D1HKU9</accession>
<evidence type="ECO:0000313" key="11">
    <source>
        <dbReference type="Proteomes" id="UP000824124"/>
    </source>
</evidence>
<dbReference type="InterPro" id="IPR004472">
    <property type="entry name" value="DTB_synth_BioD"/>
</dbReference>
<evidence type="ECO:0000256" key="8">
    <source>
        <dbReference type="ARBA" id="ARBA00047386"/>
    </source>
</evidence>
<comment type="catalytic activity">
    <reaction evidence="8">
        <text>(7R,8S)-8-amino-7-(carboxyamino)nonanoate + ATP = (4R,5S)-dethiobiotin + ADP + phosphate + H(+)</text>
        <dbReference type="Rhea" id="RHEA:63684"/>
        <dbReference type="ChEBI" id="CHEBI:15378"/>
        <dbReference type="ChEBI" id="CHEBI:30616"/>
        <dbReference type="ChEBI" id="CHEBI:43474"/>
        <dbReference type="ChEBI" id="CHEBI:149470"/>
        <dbReference type="ChEBI" id="CHEBI:149473"/>
        <dbReference type="ChEBI" id="CHEBI:456216"/>
    </reaction>
</comment>
<dbReference type="HAMAP" id="MF_00336">
    <property type="entry name" value="BioD"/>
    <property type="match status" value="1"/>
</dbReference>
<sequence length="227" mass="24413">MSKNLFVVGTGTDIGKTYVAGLLVKKTQEISHRSAYFKAAMSGNSRRPDGSLIPGDAVAVQAMSGIEQPLADMCPYVYEDAYSPHLAARLAGKPVELARVLECFDKLAASYDYVTLEGSGGILCPLRHDEQRLSLVDFIKARQFAAVMVADAGLGTLNGVGLTAAYMRAEGLHLKGVIFNNFQPGNILHEDNRVMCEELFGLKILACVQPGDVDIDIAAPDMAALYE</sequence>
<dbReference type="PANTHER" id="PTHR43210">
    <property type="entry name" value="DETHIOBIOTIN SYNTHETASE"/>
    <property type="match status" value="1"/>
</dbReference>
<dbReference type="Proteomes" id="UP000824124">
    <property type="component" value="Unassembled WGS sequence"/>
</dbReference>
<feature type="binding site" evidence="9">
    <location>
        <position position="117"/>
    </location>
    <ligand>
        <name>Mg(2+)</name>
        <dbReference type="ChEBI" id="CHEBI:18420"/>
    </ligand>
</feature>
<feature type="binding site" evidence="9">
    <location>
        <position position="56"/>
    </location>
    <ligand>
        <name>Mg(2+)</name>
        <dbReference type="ChEBI" id="CHEBI:18420"/>
    </ligand>
</feature>
<keyword evidence="5 9" id="KW-0093">Biotin biosynthesis</keyword>
<keyword evidence="2 9" id="KW-0436">Ligase</keyword>
<evidence type="ECO:0000256" key="3">
    <source>
        <dbReference type="ARBA" id="ARBA00022723"/>
    </source>
</evidence>
<evidence type="ECO:0000256" key="6">
    <source>
        <dbReference type="ARBA" id="ARBA00022840"/>
    </source>
</evidence>
<evidence type="ECO:0000256" key="4">
    <source>
        <dbReference type="ARBA" id="ARBA00022741"/>
    </source>
</evidence>
<keyword evidence="1 9" id="KW-0963">Cytoplasm</keyword>
<dbReference type="EC" id="6.3.3.3" evidence="9"/>
<feature type="binding site" evidence="9">
    <location>
        <begin position="180"/>
        <end position="181"/>
    </location>
    <ligand>
        <name>ATP</name>
        <dbReference type="ChEBI" id="CHEBI:30616"/>
    </ligand>
</feature>
<dbReference type="Gene3D" id="3.40.50.300">
    <property type="entry name" value="P-loop containing nucleotide triphosphate hydrolases"/>
    <property type="match status" value="1"/>
</dbReference>
<keyword evidence="4 9" id="KW-0547">Nucleotide-binding</keyword>
<organism evidence="10 11">
    <name type="scientific">Candidatus Avidehalobacter gallistercoris</name>
    <dbReference type="NCBI Taxonomy" id="2840694"/>
    <lineage>
        <taxon>Bacteria</taxon>
        <taxon>Bacillati</taxon>
        <taxon>Bacillota</taxon>
        <taxon>Clostridia</taxon>
        <taxon>Eubacteriales</taxon>
        <taxon>Peptococcaceae</taxon>
        <taxon>Peptococcaceae incertae sedis</taxon>
        <taxon>Candidatus Avidehalobacter</taxon>
    </lineage>
</organism>
<dbReference type="GO" id="GO:0005829">
    <property type="term" value="C:cytosol"/>
    <property type="evidence" value="ECO:0007669"/>
    <property type="project" value="TreeGrafter"/>
</dbReference>
<keyword evidence="3 9" id="KW-0479">Metal-binding</keyword>
<comment type="subunit">
    <text evidence="9">Homodimer.</text>
</comment>
<dbReference type="Pfam" id="PF13500">
    <property type="entry name" value="AAA_26"/>
    <property type="match status" value="1"/>
</dbReference>
<dbReference type="AlphaFoldDB" id="A0A9D1HKU9"/>
<dbReference type="CDD" id="cd03109">
    <property type="entry name" value="DTBS"/>
    <property type="match status" value="1"/>
</dbReference>
<evidence type="ECO:0000256" key="1">
    <source>
        <dbReference type="ARBA" id="ARBA00022490"/>
    </source>
</evidence>
<evidence type="ECO:0000256" key="2">
    <source>
        <dbReference type="ARBA" id="ARBA00022598"/>
    </source>
</evidence>
<evidence type="ECO:0000313" key="10">
    <source>
        <dbReference type="EMBL" id="HIU10939.1"/>
    </source>
</evidence>